<evidence type="ECO:0000256" key="2">
    <source>
        <dbReference type="SAM" id="Phobius"/>
    </source>
</evidence>
<feature type="region of interest" description="Disordered" evidence="1">
    <location>
        <begin position="120"/>
        <end position="166"/>
    </location>
</feature>
<organism evidence="3 4">
    <name type="scientific">Penaeus vannamei</name>
    <name type="common">Whiteleg shrimp</name>
    <name type="synonym">Litopenaeus vannamei</name>
    <dbReference type="NCBI Taxonomy" id="6689"/>
    <lineage>
        <taxon>Eukaryota</taxon>
        <taxon>Metazoa</taxon>
        <taxon>Ecdysozoa</taxon>
        <taxon>Arthropoda</taxon>
        <taxon>Crustacea</taxon>
        <taxon>Multicrustacea</taxon>
        <taxon>Malacostraca</taxon>
        <taxon>Eumalacostraca</taxon>
        <taxon>Eucarida</taxon>
        <taxon>Decapoda</taxon>
        <taxon>Dendrobranchiata</taxon>
        <taxon>Penaeoidea</taxon>
        <taxon>Penaeidae</taxon>
        <taxon>Penaeus</taxon>
    </lineage>
</organism>
<evidence type="ECO:0000256" key="1">
    <source>
        <dbReference type="SAM" id="MobiDB-lite"/>
    </source>
</evidence>
<feature type="compositionally biased region" description="Polar residues" evidence="1">
    <location>
        <begin position="120"/>
        <end position="134"/>
    </location>
</feature>
<proteinExistence type="predicted"/>
<comment type="caution">
    <text evidence="3">The sequence shown here is derived from an EMBL/GenBank/DDBJ whole genome shotgun (WGS) entry which is preliminary data.</text>
</comment>
<reference evidence="3 4" key="2">
    <citation type="submission" date="2019-01" db="EMBL/GenBank/DDBJ databases">
        <title>The decoding of complex shrimp genome reveals the adaptation for benthos swimmer, frequently molting mechanism and breeding impact on genome.</title>
        <authorList>
            <person name="Sun Y."/>
            <person name="Gao Y."/>
            <person name="Yu Y."/>
        </authorList>
    </citation>
    <scope>NUCLEOTIDE SEQUENCE [LARGE SCALE GENOMIC DNA]</scope>
    <source>
        <tissue evidence="3">Muscle</tissue>
    </source>
</reference>
<keyword evidence="2" id="KW-1133">Transmembrane helix</keyword>
<accession>A0A423SSL6</accession>
<dbReference type="EMBL" id="QCYY01002835">
    <property type="protein sequence ID" value="ROT67197.1"/>
    <property type="molecule type" value="Genomic_DNA"/>
</dbReference>
<dbReference type="Proteomes" id="UP000283509">
    <property type="component" value="Unassembled WGS sequence"/>
</dbReference>
<gene>
    <name evidence="3" type="ORF">C7M84_014758</name>
</gene>
<dbReference type="OrthoDB" id="10475948at2759"/>
<feature type="non-terminal residue" evidence="3">
    <location>
        <position position="1"/>
    </location>
</feature>
<keyword evidence="2" id="KW-0472">Membrane</keyword>
<keyword evidence="4" id="KW-1185">Reference proteome</keyword>
<sequence>ALQCEVDATINEFEKQVEVFKNDSGLRLWFKADVSAVVTLKISVPGSQEQPESVDIPGGKTGIWHDLIVHNYKDFGLEWKALGSSKYADKYRHANTDKWDVTLHSDVIVVWSTCNISGISSQPDPTQRATTTPTACGEGRDERTTPPPSPSTPPSSKDGKPQEEECQGNQETLLYAVYGMAALCALLLLISLALCVRIFSVMRIKASVEGLATATYSAPRKPIDDDAIYEEINDNIPTAFLPPSLCQGLNHAAQRPQSEHDSENSLYGAVSHLISRLIDPLAGAVSGTKAESGRPELSLGPRLSLGGRRQRLAIIYISTLDWDYHPSVQPLSLHSRPPGNPDQGLPSASF</sequence>
<evidence type="ECO:0000313" key="4">
    <source>
        <dbReference type="Proteomes" id="UP000283509"/>
    </source>
</evidence>
<keyword evidence="2" id="KW-0812">Transmembrane</keyword>
<protein>
    <submittedName>
        <fullName evidence="3">Uncharacterized protein</fullName>
    </submittedName>
</protein>
<reference evidence="3 4" key="1">
    <citation type="submission" date="2018-04" db="EMBL/GenBank/DDBJ databases">
        <authorList>
            <person name="Zhang X."/>
            <person name="Yuan J."/>
            <person name="Li F."/>
            <person name="Xiang J."/>
        </authorList>
    </citation>
    <scope>NUCLEOTIDE SEQUENCE [LARGE SCALE GENOMIC DNA]</scope>
    <source>
        <tissue evidence="3">Muscle</tissue>
    </source>
</reference>
<dbReference type="AlphaFoldDB" id="A0A423SSL6"/>
<evidence type="ECO:0000313" key="3">
    <source>
        <dbReference type="EMBL" id="ROT67197.1"/>
    </source>
</evidence>
<name>A0A423SSL6_PENVA</name>
<feature type="region of interest" description="Disordered" evidence="1">
    <location>
        <begin position="330"/>
        <end position="350"/>
    </location>
</feature>
<feature type="transmembrane region" description="Helical" evidence="2">
    <location>
        <begin position="173"/>
        <end position="196"/>
    </location>
</feature>